<dbReference type="PRINTS" id="PR00035">
    <property type="entry name" value="HTHGNTR"/>
</dbReference>
<dbReference type="Gene3D" id="1.10.10.10">
    <property type="entry name" value="Winged helix-like DNA-binding domain superfamily/Winged helix DNA-binding domain"/>
    <property type="match status" value="1"/>
</dbReference>
<dbReference type="EMBL" id="JBHSBN010000031">
    <property type="protein sequence ID" value="MFC4109961.1"/>
    <property type="molecule type" value="Genomic_DNA"/>
</dbReference>
<keyword evidence="1" id="KW-0805">Transcription regulation</keyword>
<organism evidence="5 6">
    <name type="scientific">Micromonospora zhanjiangensis</name>
    <dbReference type="NCBI Taxonomy" id="1522057"/>
    <lineage>
        <taxon>Bacteria</taxon>
        <taxon>Bacillati</taxon>
        <taxon>Actinomycetota</taxon>
        <taxon>Actinomycetes</taxon>
        <taxon>Micromonosporales</taxon>
        <taxon>Micromonosporaceae</taxon>
        <taxon>Micromonospora</taxon>
    </lineage>
</organism>
<dbReference type="RefSeq" id="WP_377552033.1">
    <property type="nucleotide sequence ID" value="NZ_JBHSBN010000031.1"/>
</dbReference>
<gene>
    <name evidence="5" type="ORF">ACFOX0_29055</name>
</gene>
<keyword evidence="6" id="KW-1185">Reference proteome</keyword>
<dbReference type="PANTHER" id="PTHR44846">
    <property type="entry name" value="MANNOSYL-D-GLYCERATE TRANSPORT/METABOLISM SYSTEM REPRESSOR MNGR-RELATED"/>
    <property type="match status" value="1"/>
</dbReference>
<keyword evidence="3" id="KW-0804">Transcription</keyword>
<dbReference type="SUPFAM" id="SSF46785">
    <property type="entry name" value="Winged helix' DNA-binding domain"/>
    <property type="match status" value="1"/>
</dbReference>
<proteinExistence type="predicted"/>
<evidence type="ECO:0000256" key="2">
    <source>
        <dbReference type="ARBA" id="ARBA00023125"/>
    </source>
</evidence>
<feature type="domain" description="HTH gntR-type" evidence="4">
    <location>
        <begin position="8"/>
        <end position="76"/>
    </location>
</feature>
<dbReference type="SMART" id="SM00345">
    <property type="entry name" value="HTH_GNTR"/>
    <property type="match status" value="1"/>
</dbReference>
<dbReference type="InterPro" id="IPR050679">
    <property type="entry name" value="Bact_HTH_transcr_reg"/>
</dbReference>
<name>A0ABV8KWE8_9ACTN</name>
<dbReference type="PROSITE" id="PS50949">
    <property type="entry name" value="HTH_GNTR"/>
    <property type="match status" value="1"/>
</dbReference>
<dbReference type="PANTHER" id="PTHR44846:SF1">
    <property type="entry name" value="MANNOSYL-D-GLYCERATE TRANSPORT_METABOLISM SYSTEM REPRESSOR MNGR-RELATED"/>
    <property type="match status" value="1"/>
</dbReference>
<evidence type="ECO:0000259" key="4">
    <source>
        <dbReference type="PROSITE" id="PS50949"/>
    </source>
</evidence>
<sequence length="80" mass="8729">MIDPKGPIPVYRQIADVIAARIASGELAEHRPIPSETAIVQEFGVARTTARHAVAHLRERGLVYTVPQRGTYVGQEPPTT</sequence>
<dbReference type="CDD" id="cd07377">
    <property type="entry name" value="WHTH_GntR"/>
    <property type="match status" value="1"/>
</dbReference>
<dbReference type="Proteomes" id="UP001595868">
    <property type="component" value="Unassembled WGS sequence"/>
</dbReference>
<evidence type="ECO:0000313" key="6">
    <source>
        <dbReference type="Proteomes" id="UP001595868"/>
    </source>
</evidence>
<dbReference type="InterPro" id="IPR036390">
    <property type="entry name" value="WH_DNA-bd_sf"/>
</dbReference>
<protein>
    <submittedName>
        <fullName evidence="5">GntR family transcriptional regulator</fullName>
    </submittedName>
</protein>
<keyword evidence="2" id="KW-0238">DNA-binding</keyword>
<dbReference type="Pfam" id="PF00392">
    <property type="entry name" value="GntR"/>
    <property type="match status" value="1"/>
</dbReference>
<accession>A0ABV8KWE8</accession>
<dbReference type="InterPro" id="IPR000524">
    <property type="entry name" value="Tscrpt_reg_HTH_GntR"/>
</dbReference>
<dbReference type="InterPro" id="IPR036388">
    <property type="entry name" value="WH-like_DNA-bd_sf"/>
</dbReference>
<reference evidence="6" key="1">
    <citation type="journal article" date="2019" name="Int. J. Syst. Evol. Microbiol.">
        <title>The Global Catalogue of Microorganisms (GCM) 10K type strain sequencing project: providing services to taxonomists for standard genome sequencing and annotation.</title>
        <authorList>
            <consortium name="The Broad Institute Genomics Platform"/>
            <consortium name="The Broad Institute Genome Sequencing Center for Infectious Disease"/>
            <person name="Wu L."/>
            <person name="Ma J."/>
        </authorList>
    </citation>
    <scope>NUCLEOTIDE SEQUENCE [LARGE SCALE GENOMIC DNA]</scope>
    <source>
        <strain evidence="6">2902at01</strain>
    </source>
</reference>
<comment type="caution">
    <text evidence="5">The sequence shown here is derived from an EMBL/GenBank/DDBJ whole genome shotgun (WGS) entry which is preliminary data.</text>
</comment>
<evidence type="ECO:0000256" key="1">
    <source>
        <dbReference type="ARBA" id="ARBA00023015"/>
    </source>
</evidence>
<evidence type="ECO:0000313" key="5">
    <source>
        <dbReference type="EMBL" id="MFC4109961.1"/>
    </source>
</evidence>
<evidence type="ECO:0000256" key="3">
    <source>
        <dbReference type="ARBA" id="ARBA00023163"/>
    </source>
</evidence>